<evidence type="ECO:0000313" key="2">
    <source>
        <dbReference type="Proteomes" id="UP000829447"/>
    </source>
</evidence>
<proteinExistence type="predicted"/>
<protein>
    <submittedName>
        <fullName evidence="1">Uncharacterized protein</fullName>
    </submittedName>
</protein>
<keyword evidence="2" id="KW-1185">Reference proteome</keyword>
<dbReference type="Proteomes" id="UP000829447">
    <property type="component" value="Linkage Group LG2"/>
</dbReference>
<comment type="caution">
    <text evidence="1">The sequence shown here is derived from an EMBL/GenBank/DDBJ whole genome shotgun (WGS) entry which is preliminary data.</text>
</comment>
<gene>
    <name evidence="1" type="ORF">PGIGA_G00109230</name>
</gene>
<sequence>MSSRKSKKSQKLGSSRRYRNRNREIEEKEDGEDGNEEHDSEQSQFQTVSENQASNESSLLHSDQPVIACTNPNTSVSELSPQPQSQDFKDLLAQAEETRKKRKMGSTRKSNRNFKFEGIYEDEAEHRVQLGEGVSDKQGVTVEASIKEDGDKEDQTSLLDSAPSQASEYESSILGGKHLALGTIMHNEDDHKNDEHQHVEAALQSKSMDISSSELNQSKEAEFSQDLVCTSLDFCIVTPAECNVPLQELDESLQTYHQMDTFSDPVASLPNTTGQKSKIDTTYTPLNGNREERQDVQMSLNNLIHSDKPSMAEHTVLKTMDDQSSLNVIIRDKQEDKHEREDVDTLEGCSAEDIGQDEVTGVQSASLINEHEHGTPDDKVATVIWQNVNTKASTEDENIVDHCLEHKDDTLKLTKERIYKSKSAEFREDIDEYKEVSVAGDRTDNDSDEGVAAINLNQAMQPDRNIISPLKLKDEEVGTSSDQFLSYEFKFQCDSEIKCYREEQYDVSEARCWTGESSAEEDIAKKDMVDMRYDEEEKYREIGTEREVENDGMQATTSNQSFSEVSSTNMLDFVTESELIPAETLYGETATSSQTCNLQHNNPGEFPAELEMQSEEGVCSDQVLDEVINDRSEFLDIESEVIEEENNDIKEEINAGSTEDFTKEDFIRANDEKDGMSTFTNERETASVITNIQDYAFTDQASMVVEEHSIESPDKGSGSPVHAYPTSDPVEIIPETQVKLDMQVYNAIGLPDQKQNMSEECLVNPTNTESEAEQFESTSPIVYIQDSRQGQDDAVAENVRFSPSEKKQIDSTQRSLSGLISGGDQKDSFKAMKETMQEQSSEESTPMSEDGTLSLSPETCYPQSSESLNIMEPEAEKIDENVIKAVVKNENTNTSQEYNETHQHISTEVVNTNQECSVLDRQGEETVVVKNICRGLDTTHVVLSDVVDTEVLDMQSITEVVESTARNEEAVWEGDKDGQPISLENPHQNTYPDLKLGLSKSSECTEFVTVTINTDHLMTSAEPMDAADIAQLSEENILQATTTPFHEEACMLISKDSHRRKMGSIHRTLGGKREEKDKDEDMYGKEKYIAFTDIST</sequence>
<feature type="non-terminal residue" evidence="1">
    <location>
        <position position="1096"/>
    </location>
</feature>
<accession>A0ACC5W8J4</accession>
<name>A0ACC5W8J4_PANGG</name>
<evidence type="ECO:0000313" key="1">
    <source>
        <dbReference type="EMBL" id="MCI4375413.1"/>
    </source>
</evidence>
<dbReference type="EMBL" id="CM040455">
    <property type="protein sequence ID" value="MCI4375413.1"/>
    <property type="molecule type" value="Genomic_DNA"/>
</dbReference>
<reference evidence="1 2" key="1">
    <citation type="journal article" date="2022" name="bioRxiv">
        <title>An ancient truncated duplication of the anti-Mullerian hormone receptor type 2 gene is a potential conserved master sex determinant in the Pangasiidae catfish family.</title>
        <authorList>
            <person name="Wen M."/>
            <person name="Pan Q."/>
            <person name="Jouanno E."/>
            <person name="Montfort J."/>
            <person name="Zahm M."/>
            <person name="Cabau C."/>
            <person name="Klopp C."/>
            <person name="Iampietro C."/>
            <person name="Roques C."/>
            <person name="Bouchez O."/>
            <person name="Castinel A."/>
            <person name="Donnadieu C."/>
            <person name="Parrinello H."/>
            <person name="Poncet C."/>
            <person name="Belmonte E."/>
            <person name="Gautier V."/>
            <person name="Avarre J.-C."/>
            <person name="Dugue R."/>
            <person name="Gustiano R."/>
            <person name="Ha T.T.T."/>
            <person name="Campet M."/>
            <person name="Sriphairoj K."/>
            <person name="Ribolli J."/>
            <person name="de Almeida F.L."/>
            <person name="Desvignes T."/>
            <person name="Postlethwait J.H."/>
            <person name="Bucao C.F."/>
            <person name="Robinson-Rechavi M."/>
            <person name="Bobe J."/>
            <person name="Herpin A."/>
            <person name="Guiguen Y."/>
        </authorList>
    </citation>
    <scope>NUCLEOTIDE SEQUENCE [LARGE SCALE GENOMIC DNA]</scope>
    <source>
        <strain evidence="1">YG-Dec2019</strain>
    </source>
</reference>
<organism evidence="1 2">
    <name type="scientific">Pangasianodon gigas</name>
    <name type="common">Mekong giant catfish</name>
    <name type="synonym">Pangasius gigas</name>
    <dbReference type="NCBI Taxonomy" id="30993"/>
    <lineage>
        <taxon>Eukaryota</taxon>
        <taxon>Metazoa</taxon>
        <taxon>Chordata</taxon>
        <taxon>Craniata</taxon>
        <taxon>Vertebrata</taxon>
        <taxon>Euteleostomi</taxon>
        <taxon>Actinopterygii</taxon>
        <taxon>Neopterygii</taxon>
        <taxon>Teleostei</taxon>
        <taxon>Ostariophysi</taxon>
        <taxon>Siluriformes</taxon>
        <taxon>Pangasiidae</taxon>
        <taxon>Pangasianodon</taxon>
    </lineage>
</organism>